<comment type="caution">
    <text evidence="2">The sequence shown here is derived from an EMBL/GenBank/DDBJ whole genome shotgun (WGS) entry which is preliminary data.</text>
</comment>
<protein>
    <submittedName>
        <fullName evidence="2">Uncharacterized protein</fullName>
    </submittedName>
</protein>
<accession>A0A7J8GBZ4</accession>
<name>A0A7J8GBZ4_ROUAE</name>
<proteinExistence type="predicted"/>
<dbReference type="EMBL" id="JACASE010000006">
    <property type="protein sequence ID" value="KAF6457189.1"/>
    <property type="molecule type" value="Genomic_DNA"/>
</dbReference>
<sequence>MRSGQAPRRSGAFDLDLESCQRSKRCVGGREEQTFLGQCDRVTAGFLHAAHTVTTDCVSPGVRGQTGPQGPSQAGECSGQGSHGKEDGNCKSGIWGAEVRSRGLDTWRDETGLWTGRCWGLTTSSRRNC</sequence>
<reference evidence="2 3" key="1">
    <citation type="journal article" date="2020" name="Nature">
        <title>Six reference-quality genomes reveal evolution of bat adaptations.</title>
        <authorList>
            <person name="Jebb D."/>
            <person name="Huang Z."/>
            <person name="Pippel M."/>
            <person name="Hughes G.M."/>
            <person name="Lavrichenko K."/>
            <person name="Devanna P."/>
            <person name="Winkler S."/>
            <person name="Jermiin L.S."/>
            <person name="Skirmuntt E.C."/>
            <person name="Katzourakis A."/>
            <person name="Burkitt-Gray L."/>
            <person name="Ray D.A."/>
            <person name="Sullivan K.A.M."/>
            <person name="Roscito J.G."/>
            <person name="Kirilenko B.M."/>
            <person name="Davalos L.M."/>
            <person name="Corthals A.P."/>
            <person name="Power M.L."/>
            <person name="Jones G."/>
            <person name="Ransome R.D."/>
            <person name="Dechmann D.K.N."/>
            <person name="Locatelli A.G."/>
            <person name="Puechmaille S.J."/>
            <person name="Fedrigo O."/>
            <person name="Jarvis E.D."/>
            <person name="Hiller M."/>
            <person name="Vernes S.C."/>
            <person name="Myers E.W."/>
            <person name="Teeling E.C."/>
        </authorList>
    </citation>
    <scope>NUCLEOTIDE SEQUENCE [LARGE SCALE GENOMIC DNA]</scope>
    <source>
        <strain evidence="2">MRouAeg1</strain>
        <tissue evidence="2">Muscle</tissue>
    </source>
</reference>
<keyword evidence="3" id="KW-1185">Reference proteome</keyword>
<evidence type="ECO:0000313" key="2">
    <source>
        <dbReference type="EMBL" id="KAF6457189.1"/>
    </source>
</evidence>
<gene>
    <name evidence="2" type="ORF">HJG63_011722</name>
</gene>
<evidence type="ECO:0000313" key="3">
    <source>
        <dbReference type="Proteomes" id="UP000593571"/>
    </source>
</evidence>
<evidence type="ECO:0000256" key="1">
    <source>
        <dbReference type="SAM" id="MobiDB-lite"/>
    </source>
</evidence>
<feature type="region of interest" description="Disordered" evidence="1">
    <location>
        <begin position="58"/>
        <end position="93"/>
    </location>
</feature>
<dbReference type="AlphaFoldDB" id="A0A7J8GBZ4"/>
<organism evidence="2 3">
    <name type="scientific">Rousettus aegyptiacus</name>
    <name type="common">Egyptian fruit bat</name>
    <name type="synonym">Pteropus aegyptiacus</name>
    <dbReference type="NCBI Taxonomy" id="9407"/>
    <lineage>
        <taxon>Eukaryota</taxon>
        <taxon>Metazoa</taxon>
        <taxon>Chordata</taxon>
        <taxon>Craniata</taxon>
        <taxon>Vertebrata</taxon>
        <taxon>Euteleostomi</taxon>
        <taxon>Mammalia</taxon>
        <taxon>Eutheria</taxon>
        <taxon>Laurasiatheria</taxon>
        <taxon>Chiroptera</taxon>
        <taxon>Yinpterochiroptera</taxon>
        <taxon>Pteropodoidea</taxon>
        <taxon>Pteropodidae</taxon>
        <taxon>Rousettinae</taxon>
        <taxon>Rousettus</taxon>
    </lineage>
</organism>
<dbReference type="Proteomes" id="UP000593571">
    <property type="component" value="Unassembled WGS sequence"/>
</dbReference>